<sequence>MSFKRWADQVVESHSESKRVCIGSNGDCGKKETGLVLLARPHAKLKWANLPSRVMALSNVVERIEELALTPEESLEEAVRTGQVQLLSELATDFTGDVSGAVLAAARSGRTDMLEILLASQTEYFYDEETGCKYDEEEEYGQFVAEAAVAASREGHLEAVRLLHDIVYYHDDRYETLWKILEEAAASGHVHVVKYAVDSLRDVGDDEFMDCTADRTWKNCRALSLAISGGHVDVVEVLLDDGAPSGVWDVKDAFEQALKEGQEDVAWGIYEVFRDRLSGCEDADLIIQMYVEDTTPTPIWVAPPCLTCPGLGAVQEEGRVPPRFLDGAFEEAARYGSVEAVKFLYSSRRISQQSISKAFELAGNLEVVKFLYHVDHISLDALAAAFERVTQSTAARRSEDDPPDMRTEDRIEIIKLLCDTGCIPSELIGEALVRAARSGNTNVVVALRDDDYR</sequence>
<evidence type="ECO:0000313" key="2">
    <source>
        <dbReference type="Proteomes" id="UP000488956"/>
    </source>
</evidence>
<dbReference type="InterPro" id="IPR036770">
    <property type="entry name" value="Ankyrin_rpt-contain_sf"/>
</dbReference>
<gene>
    <name evidence="1" type="ORF">PF010_g24142</name>
</gene>
<proteinExistence type="predicted"/>
<name>A0A6G0K3L0_9STRA</name>
<organism evidence="1 2">
    <name type="scientific">Phytophthora fragariae</name>
    <dbReference type="NCBI Taxonomy" id="53985"/>
    <lineage>
        <taxon>Eukaryota</taxon>
        <taxon>Sar</taxon>
        <taxon>Stramenopiles</taxon>
        <taxon>Oomycota</taxon>
        <taxon>Peronosporomycetes</taxon>
        <taxon>Peronosporales</taxon>
        <taxon>Peronosporaceae</taxon>
        <taxon>Phytophthora</taxon>
    </lineage>
</organism>
<dbReference type="AlphaFoldDB" id="A0A6G0K3L0"/>
<dbReference type="Proteomes" id="UP000488956">
    <property type="component" value="Unassembled WGS sequence"/>
</dbReference>
<dbReference type="EMBL" id="QXFX01002558">
    <property type="protein sequence ID" value="KAE9075845.1"/>
    <property type="molecule type" value="Genomic_DNA"/>
</dbReference>
<comment type="caution">
    <text evidence="1">The sequence shown here is derived from an EMBL/GenBank/DDBJ whole genome shotgun (WGS) entry which is preliminary data.</text>
</comment>
<dbReference type="PANTHER" id="PTHR46586:SF3">
    <property type="entry name" value="ANKYRIN REPEAT-CONTAINING PROTEIN"/>
    <property type="match status" value="1"/>
</dbReference>
<dbReference type="PANTHER" id="PTHR46586">
    <property type="entry name" value="ANKYRIN REPEAT-CONTAINING PROTEIN"/>
    <property type="match status" value="1"/>
</dbReference>
<dbReference type="InterPro" id="IPR052050">
    <property type="entry name" value="SecEffector_AnkRepeat"/>
</dbReference>
<dbReference type="Pfam" id="PF12796">
    <property type="entry name" value="Ank_2"/>
    <property type="match status" value="1"/>
</dbReference>
<reference evidence="1 2" key="1">
    <citation type="submission" date="2018-09" db="EMBL/GenBank/DDBJ databases">
        <title>Genomic investigation of the strawberry pathogen Phytophthora fragariae indicates pathogenicity is determined by transcriptional variation in three key races.</title>
        <authorList>
            <person name="Adams T.M."/>
            <person name="Armitage A.D."/>
            <person name="Sobczyk M.K."/>
            <person name="Bates H.J."/>
            <person name="Dunwell J.M."/>
            <person name="Nellist C.F."/>
            <person name="Harrison R.J."/>
        </authorList>
    </citation>
    <scope>NUCLEOTIDE SEQUENCE [LARGE SCALE GENOMIC DNA]</scope>
    <source>
        <strain evidence="1 2">ONT-3</strain>
    </source>
</reference>
<dbReference type="SUPFAM" id="SSF48403">
    <property type="entry name" value="Ankyrin repeat"/>
    <property type="match status" value="1"/>
</dbReference>
<evidence type="ECO:0000313" key="1">
    <source>
        <dbReference type="EMBL" id="KAE9075845.1"/>
    </source>
</evidence>
<dbReference type="Gene3D" id="1.25.40.20">
    <property type="entry name" value="Ankyrin repeat-containing domain"/>
    <property type="match status" value="1"/>
</dbReference>
<protein>
    <submittedName>
        <fullName evidence="1">Uncharacterized protein</fullName>
    </submittedName>
</protein>
<accession>A0A6G0K3L0</accession>
<dbReference type="InterPro" id="IPR002110">
    <property type="entry name" value="Ankyrin_rpt"/>
</dbReference>